<evidence type="ECO:0000256" key="10">
    <source>
        <dbReference type="SAM" id="Phobius"/>
    </source>
</evidence>
<dbReference type="EC" id="2.7.13.3" evidence="2"/>
<keyword evidence="10" id="KW-0812">Transmembrane</keyword>
<dbReference type="InterPro" id="IPR011712">
    <property type="entry name" value="Sig_transdc_His_kin_sub3_dim/P"/>
</dbReference>
<dbReference type="InterPro" id="IPR055558">
    <property type="entry name" value="DUF7134"/>
</dbReference>
<evidence type="ECO:0000256" key="7">
    <source>
        <dbReference type="ARBA" id="ARBA00022840"/>
    </source>
</evidence>
<keyword evidence="10" id="KW-1133">Transmembrane helix</keyword>
<comment type="catalytic activity">
    <reaction evidence="1">
        <text>ATP + protein L-histidine = ADP + protein N-phospho-L-histidine.</text>
        <dbReference type="EC" id="2.7.13.3"/>
    </reaction>
</comment>
<dbReference type="EMBL" id="BAABEO010000024">
    <property type="protein sequence ID" value="GAA3695844.1"/>
    <property type="molecule type" value="Genomic_DNA"/>
</dbReference>
<dbReference type="PANTHER" id="PTHR24421:SF10">
    <property type="entry name" value="NITRATE_NITRITE SENSOR PROTEIN NARQ"/>
    <property type="match status" value="1"/>
</dbReference>
<feature type="domain" description="Signal transduction histidine kinase subgroup 3 dimerisation and phosphoacceptor" evidence="11">
    <location>
        <begin position="218"/>
        <end position="282"/>
    </location>
</feature>
<dbReference type="SUPFAM" id="SSF55874">
    <property type="entry name" value="ATPase domain of HSP90 chaperone/DNA topoisomerase II/histidine kinase"/>
    <property type="match status" value="1"/>
</dbReference>
<keyword evidence="4" id="KW-0808">Transferase</keyword>
<feature type="compositionally biased region" description="Low complexity" evidence="9">
    <location>
        <begin position="438"/>
        <end position="459"/>
    </location>
</feature>
<dbReference type="InterPro" id="IPR036890">
    <property type="entry name" value="HATPase_C_sf"/>
</dbReference>
<evidence type="ECO:0000256" key="9">
    <source>
        <dbReference type="SAM" id="MobiDB-lite"/>
    </source>
</evidence>
<evidence type="ECO:0000256" key="2">
    <source>
        <dbReference type="ARBA" id="ARBA00012438"/>
    </source>
</evidence>
<evidence type="ECO:0000256" key="3">
    <source>
        <dbReference type="ARBA" id="ARBA00022553"/>
    </source>
</evidence>
<feature type="region of interest" description="Disordered" evidence="9">
    <location>
        <begin position="421"/>
        <end position="474"/>
    </location>
</feature>
<feature type="transmembrane region" description="Helical" evidence="10">
    <location>
        <begin position="171"/>
        <end position="193"/>
    </location>
</feature>
<name>A0ABP7CTB5_9MICC</name>
<evidence type="ECO:0000256" key="5">
    <source>
        <dbReference type="ARBA" id="ARBA00022741"/>
    </source>
</evidence>
<feature type="transmembrane region" description="Helical" evidence="10">
    <location>
        <begin position="37"/>
        <end position="56"/>
    </location>
</feature>
<feature type="compositionally biased region" description="Basic and acidic residues" evidence="9">
    <location>
        <begin position="421"/>
        <end position="430"/>
    </location>
</feature>
<keyword evidence="10" id="KW-0472">Membrane</keyword>
<dbReference type="Proteomes" id="UP001500752">
    <property type="component" value="Unassembled WGS sequence"/>
</dbReference>
<evidence type="ECO:0000256" key="8">
    <source>
        <dbReference type="ARBA" id="ARBA00023012"/>
    </source>
</evidence>
<protein>
    <recommendedName>
        <fullName evidence="2">histidine kinase</fullName>
        <ecNumber evidence="2">2.7.13.3</ecNumber>
    </recommendedName>
</protein>
<organism evidence="13 14">
    <name type="scientific">Arthrobacter ginkgonis</name>
    <dbReference type="NCBI Taxonomy" id="1630594"/>
    <lineage>
        <taxon>Bacteria</taxon>
        <taxon>Bacillati</taxon>
        <taxon>Actinomycetota</taxon>
        <taxon>Actinomycetes</taxon>
        <taxon>Micrococcales</taxon>
        <taxon>Micrococcaceae</taxon>
        <taxon>Arthrobacter</taxon>
    </lineage>
</organism>
<evidence type="ECO:0000313" key="13">
    <source>
        <dbReference type="EMBL" id="GAA3695844.1"/>
    </source>
</evidence>
<dbReference type="RefSeq" id="WP_345153012.1">
    <property type="nucleotide sequence ID" value="NZ_BAABEO010000024.1"/>
</dbReference>
<keyword evidence="3" id="KW-0597">Phosphoprotein</keyword>
<feature type="transmembrane region" description="Helical" evidence="10">
    <location>
        <begin position="62"/>
        <end position="79"/>
    </location>
</feature>
<sequence length="474" mass="50318">MTPAPQQETPEIPDVSFAELSAQRQGPLRRFMRGRPVTVDVIVCLLYLAFSAAGPVQGLLRGEWTPAALTLIIAALLFLRRRYPMAVLAGVTVLETAVVVTEPLDSTNGLGLWVALYSAATKYSGKRMFALAALISAVQALAMAVVLPSAALHPLPGQELAAATITEDPAIVWLGAALMSALNLGAVALGAWVRNSRLHEAELANWANRVRTLAQATERNRIAREMHDVVAHSLSVMIALSDGASVVIKRDPERAAEVLRELSSTGRGALADMRRVIGVLRAGPDAPLQPQPAAGSLKEMLDGFRVAGVPLKFERTGPDLPEDASFQLTVYRIIQESLTNVLRYGRGVSRVEVLIDRDGDTVRIRIADDGQLAGTAREPVGSGQGLRGIAERAAIFGGSSYAGPGPQGGWVVHVIMTVPEDQRRPDDDAGSRAGRGGAAPAARTNTAHAGTTRTNTTETKSTRGEVRNGPRNDA</sequence>
<dbReference type="InterPro" id="IPR050482">
    <property type="entry name" value="Sensor_HK_TwoCompSys"/>
</dbReference>
<feature type="transmembrane region" description="Helical" evidence="10">
    <location>
        <begin position="128"/>
        <end position="151"/>
    </location>
</feature>
<feature type="compositionally biased region" description="Basic and acidic residues" evidence="9">
    <location>
        <begin position="460"/>
        <end position="474"/>
    </location>
</feature>
<dbReference type="PANTHER" id="PTHR24421">
    <property type="entry name" value="NITRATE/NITRITE SENSOR PROTEIN NARX-RELATED"/>
    <property type="match status" value="1"/>
</dbReference>
<accession>A0ABP7CTB5</accession>
<feature type="domain" description="DUF7134" evidence="12">
    <location>
        <begin position="28"/>
        <end position="179"/>
    </location>
</feature>
<dbReference type="Gene3D" id="3.30.565.10">
    <property type="entry name" value="Histidine kinase-like ATPase, C-terminal domain"/>
    <property type="match status" value="1"/>
</dbReference>
<reference evidence="14" key="1">
    <citation type="journal article" date="2019" name="Int. J. Syst. Evol. Microbiol.">
        <title>The Global Catalogue of Microorganisms (GCM) 10K type strain sequencing project: providing services to taxonomists for standard genome sequencing and annotation.</title>
        <authorList>
            <consortium name="The Broad Institute Genomics Platform"/>
            <consortium name="The Broad Institute Genome Sequencing Center for Infectious Disease"/>
            <person name="Wu L."/>
            <person name="Ma J."/>
        </authorList>
    </citation>
    <scope>NUCLEOTIDE SEQUENCE [LARGE SCALE GENOMIC DNA]</scope>
    <source>
        <strain evidence="14">JCM 30742</strain>
    </source>
</reference>
<comment type="caution">
    <text evidence="13">The sequence shown here is derived from an EMBL/GenBank/DDBJ whole genome shotgun (WGS) entry which is preliminary data.</text>
</comment>
<keyword evidence="8" id="KW-0902">Two-component regulatory system</keyword>
<evidence type="ECO:0000259" key="12">
    <source>
        <dbReference type="Pfam" id="PF23539"/>
    </source>
</evidence>
<keyword evidence="14" id="KW-1185">Reference proteome</keyword>
<evidence type="ECO:0000256" key="4">
    <source>
        <dbReference type="ARBA" id="ARBA00022679"/>
    </source>
</evidence>
<evidence type="ECO:0000256" key="1">
    <source>
        <dbReference type="ARBA" id="ARBA00000085"/>
    </source>
</evidence>
<evidence type="ECO:0000256" key="6">
    <source>
        <dbReference type="ARBA" id="ARBA00022777"/>
    </source>
</evidence>
<proteinExistence type="predicted"/>
<evidence type="ECO:0000313" key="14">
    <source>
        <dbReference type="Proteomes" id="UP001500752"/>
    </source>
</evidence>
<keyword evidence="6" id="KW-0418">Kinase</keyword>
<keyword evidence="7" id="KW-0067">ATP-binding</keyword>
<gene>
    <name evidence="13" type="ORF">GCM10023081_36250</name>
</gene>
<dbReference type="Pfam" id="PF23539">
    <property type="entry name" value="DUF7134"/>
    <property type="match status" value="1"/>
</dbReference>
<dbReference type="Gene3D" id="1.20.5.1930">
    <property type="match status" value="1"/>
</dbReference>
<dbReference type="CDD" id="cd16917">
    <property type="entry name" value="HATPase_UhpB-NarQ-NarX-like"/>
    <property type="match status" value="1"/>
</dbReference>
<keyword evidence="5" id="KW-0547">Nucleotide-binding</keyword>
<dbReference type="Pfam" id="PF07730">
    <property type="entry name" value="HisKA_3"/>
    <property type="match status" value="1"/>
</dbReference>
<evidence type="ECO:0000259" key="11">
    <source>
        <dbReference type="Pfam" id="PF07730"/>
    </source>
</evidence>